<sequence length="451" mass="49491">MKSNNFDNYSISKLIATFSLPAILSLILEMMTSVVDTSFAGHIGSQSESALSAMGLLSPILAAFVALQTLFATSTAIMISKYLGSGDQLQLNKYFQSGFVMTCVVSFVTSGTTWILMEPLLTMLGAKGEVWKLAKDYLTIILLSNILSAIGYTLTSVIRAFGYPKVEAIIITIAVVINIVCNAILTFGFQLGVVGIALGTFISELVCAIISIVYLVKRHIWFLASKVSLGEHGWLSFQMLKIGFAQTAIQLLAGVSAFIVNHQLISIGSHSQIAIWNIANKMYMLVLMPIIGITQAVQTILAYFEGKGELLKKNKTVKKTMLYAIIYGIGITVAMYMFSNVILYLFTSDETMLTSTQHVIKVIFLTFPLLGITYTIMTVLQVTGKEIYAVILGLIRQVIVIVPLVLLLPTFFRKENVFDISPAFSIFLSIPLADIATLSIAIVFYRKILQK</sequence>
<evidence type="ECO:0000313" key="16">
    <source>
        <dbReference type="Proteomes" id="UP000238825"/>
    </source>
</evidence>
<reference evidence="14 16" key="1">
    <citation type="submission" date="2017-03" db="EMBL/GenBank/DDBJ databases">
        <title>The whole genome sequencing and assembly of Lysinibacillus sphaericus DSM 28T strain.</title>
        <authorList>
            <person name="Lee Y.-J."/>
            <person name="Yi H."/>
            <person name="Bahn Y.-S."/>
            <person name="Kim J.F."/>
            <person name="Lee D.-W."/>
        </authorList>
    </citation>
    <scope>NUCLEOTIDE SEQUENCE [LARGE SCALE GENOMIC DNA]</scope>
    <source>
        <strain evidence="14 16">DSM 28</strain>
    </source>
</reference>
<dbReference type="GO" id="GO:0015297">
    <property type="term" value="F:antiporter activity"/>
    <property type="evidence" value="ECO:0007669"/>
    <property type="project" value="UniProtKB-KW"/>
</dbReference>
<dbReference type="RefSeq" id="WP_024362430.1">
    <property type="nucleotide sequence ID" value="NZ_BJNS01000004.1"/>
</dbReference>
<dbReference type="EMBL" id="CP019980">
    <property type="protein sequence ID" value="AVK98394.1"/>
    <property type="molecule type" value="Genomic_DNA"/>
</dbReference>
<evidence type="ECO:0000256" key="4">
    <source>
        <dbReference type="ARBA" id="ARBA00020268"/>
    </source>
</evidence>
<feature type="transmembrane region" description="Helical" evidence="13">
    <location>
        <begin position="242"/>
        <end position="262"/>
    </location>
</feature>
<reference evidence="15 17" key="2">
    <citation type="submission" date="2018-06" db="EMBL/GenBank/DDBJ databases">
        <authorList>
            <consortium name="Pathogen Informatics"/>
            <person name="Doyle S."/>
        </authorList>
    </citation>
    <scope>NUCLEOTIDE SEQUENCE [LARGE SCALE GENOMIC DNA]</scope>
    <source>
        <strain evidence="15 17">NCTC10338</strain>
    </source>
</reference>
<comment type="function">
    <text evidence="1">Multidrug efflux pump.</text>
</comment>
<evidence type="ECO:0000256" key="12">
    <source>
        <dbReference type="ARBA" id="ARBA00031636"/>
    </source>
</evidence>
<comment type="subcellular location">
    <subcellularLocation>
        <location evidence="2">Cell membrane</location>
        <topology evidence="2">Multi-pass membrane protein</topology>
    </subcellularLocation>
</comment>
<accession>A0A2S0K549</accession>
<feature type="transmembrane region" description="Helical" evidence="13">
    <location>
        <begin position="56"/>
        <end position="79"/>
    </location>
</feature>
<protein>
    <recommendedName>
        <fullName evidence="4">Probable multidrug resistance protein NorM</fullName>
    </recommendedName>
    <alternativeName>
        <fullName evidence="12">Multidrug-efflux transporter</fullName>
    </alternativeName>
</protein>
<feature type="transmembrane region" description="Helical" evidence="13">
    <location>
        <begin position="99"/>
        <end position="117"/>
    </location>
</feature>
<feature type="transmembrane region" description="Helical" evidence="13">
    <location>
        <begin position="282"/>
        <end position="304"/>
    </location>
</feature>
<evidence type="ECO:0000256" key="5">
    <source>
        <dbReference type="ARBA" id="ARBA00022448"/>
    </source>
</evidence>
<feature type="transmembrane region" description="Helical" evidence="13">
    <location>
        <begin position="137"/>
        <end position="161"/>
    </location>
</feature>
<feature type="transmembrane region" description="Helical" evidence="13">
    <location>
        <begin position="324"/>
        <end position="346"/>
    </location>
</feature>
<evidence type="ECO:0000256" key="2">
    <source>
        <dbReference type="ARBA" id="ARBA00004651"/>
    </source>
</evidence>
<feature type="transmembrane region" description="Helical" evidence="13">
    <location>
        <begin position="168"/>
        <end position="189"/>
    </location>
</feature>
<dbReference type="EMBL" id="UFSZ01000001">
    <property type="protein sequence ID" value="SUV15639.1"/>
    <property type="molecule type" value="Genomic_DNA"/>
</dbReference>
<evidence type="ECO:0000256" key="11">
    <source>
        <dbReference type="ARBA" id="ARBA00023136"/>
    </source>
</evidence>
<name>A0A2S0K549_LYSSH</name>
<dbReference type="PANTHER" id="PTHR43298:SF2">
    <property type="entry name" value="FMN_FAD EXPORTER YEEO-RELATED"/>
    <property type="match status" value="1"/>
</dbReference>
<evidence type="ECO:0000313" key="14">
    <source>
        <dbReference type="EMBL" id="AVK98394.1"/>
    </source>
</evidence>
<dbReference type="Pfam" id="PF01554">
    <property type="entry name" value="MatE"/>
    <property type="match status" value="2"/>
</dbReference>
<evidence type="ECO:0000256" key="6">
    <source>
        <dbReference type="ARBA" id="ARBA00022449"/>
    </source>
</evidence>
<proteinExistence type="inferred from homology"/>
<dbReference type="InterPro" id="IPR002528">
    <property type="entry name" value="MATE_fam"/>
</dbReference>
<dbReference type="GeneID" id="48278459"/>
<evidence type="ECO:0000313" key="17">
    <source>
        <dbReference type="Proteomes" id="UP000255295"/>
    </source>
</evidence>
<feature type="transmembrane region" description="Helical" evidence="13">
    <location>
        <begin position="358"/>
        <end position="380"/>
    </location>
</feature>
<evidence type="ECO:0000256" key="1">
    <source>
        <dbReference type="ARBA" id="ARBA00003408"/>
    </source>
</evidence>
<dbReference type="PANTHER" id="PTHR43298">
    <property type="entry name" value="MULTIDRUG RESISTANCE PROTEIN NORM-RELATED"/>
    <property type="match status" value="1"/>
</dbReference>
<dbReference type="InterPro" id="IPR048279">
    <property type="entry name" value="MdtK-like"/>
</dbReference>
<keyword evidence="7" id="KW-1003">Cell membrane</keyword>
<keyword evidence="11 13" id="KW-0472">Membrane</keyword>
<evidence type="ECO:0000256" key="10">
    <source>
        <dbReference type="ARBA" id="ARBA00023065"/>
    </source>
</evidence>
<dbReference type="GO" id="GO:0042910">
    <property type="term" value="F:xenobiotic transmembrane transporter activity"/>
    <property type="evidence" value="ECO:0007669"/>
    <property type="project" value="InterPro"/>
</dbReference>
<feature type="transmembrane region" description="Helical" evidence="13">
    <location>
        <begin position="424"/>
        <end position="445"/>
    </location>
</feature>
<evidence type="ECO:0000256" key="8">
    <source>
        <dbReference type="ARBA" id="ARBA00022692"/>
    </source>
</evidence>
<evidence type="ECO:0000256" key="9">
    <source>
        <dbReference type="ARBA" id="ARBA00022989"/>
    </source>
</evidence>
<dbReference type="InterPro" id="IPR050222">
    <property type="entry name" value="MATE_MdtK"/>
</dbReference>
<keyword evidence="10" id="KW-0406">Ion transport</keyword>
<keyword evidence="5" id="KW-0813">Transport</keyword>
<evidence type="ECO:0000256" key="13">
    <source>
        <dbReference type="SAM" id="Phobius"/>
    </source>
</evidence>
<dbReference type="GO" id="GO:0006811">
    <property type="term" value="P:monoatomic ion transport"/>
    <property type="evidence" value="ECO:0007669"/>
    <property type="project" value="UniProtKB-KW"/>
</dbReference>
<dbReference type="GO" id="GO:0005886">
    <property type="term" value="C:plasma membrane"/>
    <property type="evidence" value="ECO:0007669"/>
    <property type="project" value="UniProtKB-SubCell"/>
</dbReference>
<evidence type="ECO:0000256" key="3">
    <source>
        <dbReference type="ARBA" id="ARBA00010199"/>
    </source>
</evidence>
<dbReference type="AlphaFoldDB" id="A0A2S0K549"/>
<keyword evidence="6" id="KW-0050">Antiport</keyword>
<dbReference type="PIRSF" id="PIRSF006603">
    <property type="entry name" value="DinF"/>
    <property type="match status" value="1"/>
</dbReference>
<keyword evidence="8 13" id="KW-0812">Transmembrane</keyword>
<dbReference type="NCBIfam" id="TIGR00797">
    <property type="entry name" value="matE"/>
    <property type="match status" value="1"/>
</dbReference>
<feature type="transmembrane region" description="Helical" evidence="13">
    <location>
        <begin position="387"/>
        <end position="412"/>
    </location>
</feature>
<comment type="similarity">
    <text evidence="3">Belongs to the multi antimicrobial extrusion (MATE) (TC 2.A.66.1) family.</text>
</comment>
<feature type="transmembrane region" description="Helical" evidence="13">
    <location>
        <begin position="195"/>
        <end position="216"/>
    </location>
</feature>
<gene>
    <name evidence="15" type="primary">mepA_1</name>
    <name evidence="14" type="ORF">LS41612_19810</name>
    <name evidence="15" type="ORF">NCTC10338_00708</name>
</gene>
<evidence type="ECO:0000313" key="15">
    <source>
        <dbReference type="EMBL" id="SUV15639.1"/>
    </source>
</evidence>
<dbReference type="Proteomes" id="UP000255295">
    <property type="component" value="Unassembled WGS sequence"/>
</dbReference>
<evidence type="ECO:0000256" key="7">
    <source>
        <dbReference type="ARBA" id="ARBA00022475"/>
    </source>
</evidence>
<organism evidence="14 16">
    <name type="scientific">Lysinibacillus sphaericus</name>
    <name type="common">Bacillus sphaericus</name>
    <dbReference type="NCBI Taxonomy" id="1421"/>
    <lineage>
        <taxon>Bacteria</taxon>
        <taxon>Bacillati</taxon>
        <taxon>Bacillota</taxon>
        <taxon>Bacilli</taxon>
        <taxon>Bacillales</taxon>
        <taxon>Bacillaceae</taxon>
        <taxon>Lysinibacillus</taxon>
    </lineage>
</organism>
<dbReference type="Proteomes" id="UP000238825">
    <property type="component" value="Chromosome"/>
</dbReference>
<keyword evidence="9 13" id="KW-1133">Transmembrane helix</keyword>